<protein>
    <submittedName>
        <fullName evidence="3">Putative mannose-1-phosphate guanylyltransferase</fullName>
        <ecNumber evidence="3">2.7.7.13</ecNumber>
    </submittedName>
</protein>
<dbReference type="SUPFAM" id="SSF54631">
    <property type="entry name" value="CBS-domain pair"/>
    <property type="match status" value="1"/>
</dbReference>
<name>A0A1S7LL41_MAGMO</name>
<dbReference type="GO" id="GO:0004475">
    <property type="term" value="F:mannose-1-phosphate guanylyltransferase (GTP) activity"/>
    <property type="evidence" value="ECO:0007669"/>
    <property type="project" value="UniProtKB-EC"/>
</dbReference>
<dbReference type="SUPFAM" id="SSF53448">
    <property type="entry name" value="Nucleotide-diphospho-sugar transferases"/>
    <property type="match status" value="1"/>
</dbReference>
<dbReference type="CDD" id="cd04607">
    <property type="entry name" value="CBS_pair_NTP_transferase_assoc"/>
    <property type="match status" value="1"/>
</dbReference>
<dbReference type="Gene3D" id="3.10.580.10">
    <property type="entry name" value="CBS-domain"/>
    <property type="match status" value="1"/>
</dbReference>
<dbReference type="EMBL" id="LO017727">
    <property type="protein sequence ID" value="CRH06476.1"/>
    <property type="molecule type" value="Genomic_DNA"/>
</dbReference>
<dbReference type="InterPro" id="IPR050486">
    <property type="entry name" value="Mannose-1P_guanyltransferase"/>
</dbReference>
<organism evidence="3">
    <name type="scientific">Magnetococcus massalia (strain MO-1)</name>
    <dbReference type="NCBI Taxonomy" id="451514"/>
    <lineage>
        <taxon>Bacteria</taxon>
        <taxon>Pseudomonadati</taxon>
        <taxon>Pseudomonadota</taxon>
        <taxon>Magnetococcia</taxon>
        <taxon>Magnetococcales</taxon>
        <taxon>Magnetococcaceae</taxon>
        <taxon>Magnetococcus</taxon>
    </lineage>
</organism>
<gene>
    <name evidence="3" type="ORF">MAGMO_2314</name>
</gene>
<dbReference type="Gene3D" id="3.90.550.10">
    <property type="entry name" value="Spore Coat Polysaccharide Biosynthesis Protein SpsA, Chain A"/>
    <property type="match status" value="1"/>
</dbReference>
<evidence type="ECO:0000313" key="3">
    <source>
        <dbReference type="EMBL" id="CRH06476.1"/>
    </source>
</evidence>
<evidence type="ECO:0000256" key="1">
    <source>
        <dbReference type="PROSITE-ProRule" id="PRU00703"/>
    </source>
</evidence>
<dbReference type="Pfam" id="PF00571">
    <property type="entry name" value="CBS"/>
    <property type="match status" value="2"/>
</dbReference>
<sequence length="353" mass="40131">MTSFESWRSVCVQPETSLKEALRTIDAGALKIALVTDDELTLLGVVTDGDIRRGLLKEVGLDAPVERVMQKRPVTANDHDSRDKLISIMINRGLEHIPILNGKGELVGLSLLHELVQPIKKSNWVVIMAGGLGSRLGELTQNCPKPLLKVGDKPILEIIIERFVSHGFYNFYLSINYKKEMIKSYFGDGSQWGVEIRYLEESKRLGTAGPLALIEEVPKDPFFVINADLLTKLDFTELLDFHTQSRAVATLGARQVEHTFPYGVVLSENDQLVDFTEKPTHTYKVNAGIYLLEPRVLDVVEKNCFLDMPELLQKLHFKKNRVSVFSFIDYWLDIGLKEDFYRANREHEELFLE</sequence>
<feature type="domain" description="CBS" evidence="2">
    <location>
        <begin position="69"/>
        <end position="125"/>
    </location>
</feature>
<dbReference type="InterPro" id="IPR000644">
    <property type="entry name" value="CBS_dom"/>
</dbReference>
<feature type="domain" description="CBS" evidence="2">
    <location>
        <begin position="1"/>
        <end position="63"/>
    </location>
</feature>
<dbReference type="EC" id="2.7.7.13" evidence="3"/>
<dbReference type="InterPro" id="IPR046342">
    <property type="entry name" value="CBS_dom_sf"/>
</dbReference>
<reference evidence="3" key="1">
    <citation type="submission" date="2015-04" db="EMBL/GenBank/DDBJ databases">
        <authorList>
            <person name="Syromyatnikov M.Y."/>
            <person name="Popov V.N."/>
        </authorList>
    </citation>
    <scope>NUCLEOTIDE SEQUENCE</scope>
    <source>
        <strain evidence="3">MO-1</strain>
    </source>
</reference>
<dbReference type="PANTHER" id="PTHR22572">
    <property type="entry name" value="SUGAR-1-PHOSPHATE GUANYL TRANSFERASE"/>
    <property type="match status" value="1"/>
</dbReference>
<keyword evidence="1" id="KW-0129">CBS domain</keyword>
<dbReference type="CDD" id="cd06426">
    <property type="entry name" value="NTP_transferase_like_2"/>
    <property type="match status" value="1"/>
</dbReference>
<dbReference type="AlphaFoldDB" id="A0A1S7LL41"/>
<keyword evidence="3" id="KW-0548">Nucleotidyltransferase</keyword>
<dbReference type="InterPro" id="IPR005835">
    <property type="entry name" value="NTP_transferase_dom"/>
</dbReference>
<accession>A0A1S7LL41</accession>
<dbReference type="InterPro" id="IPR029044">
    <property type="entry name" value="Nucleotide-diphossugar_trans"/>
</dbReference>
<proteinExistence type="predicted"/>
<dbReference type="PROSITE" id="PS51371">
    <property type="entry name" value="CBS"/>
    <property type="match status" value="2"/>
</dbReference>
<dbReference type="Pfam" id="PF00483">
    <property type="entry name" value="NTP_transferase"/>
    <property type="match status" value="1"/>
</dbReference>
<evidence type="ECO:0000259" key="2">
    <source>
        <dbReference type="PROSITE" id="PS51371"/>
    </source>
</evidence>
<keyword evidence="3" id="KW-0808">Transferase</keyword>
<dbReference type="SMART" id="SM00116">
    <property type="entry name" value="CBS"/>
    <property type="match status" value="2"/>
</dbReference>